<feature type="binding site" evidence="5">
    <location>
        <position position="203"/>
    </location>
    <ligand>
        <name>S-adenosyl-L-methionine</name>
        <dbReference type="ChEBI" id="CHEBI:59789"/>
    </ligand>
</feature>
<keyword evidence="5" id="KW-0496">Mitochondrion</keyword>
<keyword evidence="6" id="KW-0830">Ubiquinone</keyword>
<dbReference type="InterPro" id="IPR010233">
    <property type="entry name" value="UbiG_MeTrfase"/>
</dbReference>
<comment type="cofactor">
    <cofactor evidence="5">
        <name>Mg(2+)</name>
        <dbReference type="ChEBI" id="CHEBI:18420"/>
    </cofactor>
</comment>
<reference evidence="6 7" key="1">
    <citation type="submission" date="2021-06" db="EMBL/GenBank/DDBJ databases">
        <title>Caerostris extrusa draft genome.</title>
        <authorList>
            <person name="Kono N."/>
            <person name="Arakawa K."/>
        </authorList>
    </citation>
    <scope>NUCLEOTIDE SEQUENCE [LARGE SCALE GENOMIC DNA]</scope>
</reference>
<name>A0AAV4WRD5_CAEEX</name>
<comment type="subunit">
    <text evidence="5">Component of a multi-subunit COQ enzyme complex.</text>
</comment>
<evidence type="ECO:0000256" key="2">
    <source>
        <dbReference type="ARBA" id="ARBA00022679"/>
    </source>
</evidence>
<dbReference type="AlphaFoldDB" id="A0AAV4WRD5"/>
<evidence type="ECO:0000313" key="7">
    <source>
        <dbReference type="Proteomes" id="UP001054945"/>
    </source>
</evidence>
<dbReference type="EC" id="2.1.1.64" evidence="5"/>
<dbReference type="Gene3D" id="3.40.50.150">
    <property type="entry name" value="Vaccinia Virus protein VP39"/>
    <property type="match status" value="1"/>
</dbReference>
<dbReference type="HAMAP" id="MF_00472">
    <property type="entry name" value="UbiG"/>
    <property type="match status" value="1"/>
</dbReference>
<dbReference type="InterPro" id="IPR029063">
    <property type="entry name" value="SAM-dependent_MTases_sf"/>
</dbReference>
<feature type="binding site" evidence="5">
    <location>
        <position position="135"/>
    </location>
    <ligand>
        <name>S-adenosyl-L-methionine</name>
        <dbReference type="ChEBI" id="CHEBI:59789"/>
    </ligand>
</feature>
<evidence type="ECO:0000313" key="6">
    <source>
        <dbReference type="EMBL" id="GIY84093.1"/>
    </source>
</evidence>
<evidence type="ECO:0000256" key="5">
    <source>
        <dbReference type="HAMAP-Rule" id="MF_03190"/>
    </source>
</evidence>
<dbReference type="GO" id="GO:0046872">
    <property type="term" value="F:metal ion binding"/>
    <property type="evidence" value="ECO:0007669"/>
    <property type="project" value="UniProtKB-KW"/>
</dbReference>
<comment type="similarity">
    <text evidence="5">Belongs to the class I-like SAM-binding methyltransferase superfamily. UbiG/COQ3 family.</text>
</comment>
<feature type="binding site" evidence="5">
    <location>
        <position position="208"/>
    </location>
    <ligand>
        <name>Mg(2+)</name>
        <dbReference type="ChEBI" id="CHEBI:18420"/>
    </ligand>
</feature>
<comment type="catalytic activity">
    <reaction evidence="5">
        <text>a 3,4-dihydroxy-5-(all-trans-polyprenyl)benzoate + S-adenosyl-L-methionine = a 4-hydroxy-3-methoxy-5-(all-trans-polyprenyl)benzoate + S-adenosyl-L-homocysteine + H(+)</text>
        <dbReference type="Rhea" id="RHEA:44452"/>
        <dbReference type="Rhea" id="RHEA-COMP:10930"/>
        <dbReference type="Rhea" id="RHEA-COMP:10931"/>
        <dbReference type="ChEBI" id="CHEBI:15378"/>
        <dbReference type="ChEBI" id="CHEBI:57856"/>
        <dbReference type="ChEBI" id="CHEBI:59789"/>
        <dbReference type="ChEBI" id="CHEBI:64694"/>
        <dbReference type="ChEBI" id="CHEBI:84443"/>
        <dbReference type="EC" id="2.1.1.114"/>
    </reaction>
</comment>
<comment type="subcellular location">
    <subcellularLocation>
        <location evidence="5">Mitochondrion inner membrane</location>
        <topology evidence="5">Peripheral membrane protein</topology>
        <orientation evidence="5">Matrix side</orientation>
    </subcellularLocation>
</comment>
<dbReference type="EMBL" id="BPLR01016468">
    <property type="protein sequence ID" value="GIY84093.1"/>
    <property type="molecule type" value="Genomic_DNA"/>
</dbReference>
<dbReference type="EC" id="2.1.1.114" evidence="5"/>
<dbReference type="SUPFAM" id="SSF53335">
    <property type="entry name" value="S-adenosyl-L-methionine-dependent methyltransferases"/>
    <property type="match status" value="1"/>
</dbReference>
<dbReference type="CDD" id="cd02440">
    <property type="entry name" value="AdoMet_MTases"/>
    <property type="match status" value="1"/>
</dbReference>
<keyword evidence="5" id="KW-0460">Magnesium</keyword>
<feature type="binding site" evidence="5">
    <location>
        <position position="104"/>
    </location>
    <ligand>
        <name>S-adenosyl-L-methionine</name>
        <dbReference type="ChEBI" id="CHEBI:59789"/>
    </ligand>
</feature>
<dbReference type="Proteomes" id="UP001054945">
    <property type="component" value="Unassembled WGS sequence"/>
</dbReference>
<dbReference type="NCBIfam" id="TIGR01983">
    <property type="entry name" value="UbiG"/>
    <property type="match status" value="1"/>
</dbReference>
<dbReference type="Pfam" id="PF13489">
    <property type="entry name" value="Methyltransf_23"/>
    <property type="match status" value="1"/>
</dbReference>
<keyword evidence="5" id="KW-0479">Metal-binding</keyword>
<keyword evidence="1 5" id="KW-0489">Methyltransferase</keyword>
<dbReference type="GO" id="GO:0010420">
    <property type="term" value="F:polyprenyldihydroxybenzoate methyltransferase activity"/>
    <property type="evidence" value="ECO:0007669"/>
    <property type="project" value="UniProtKB-UniRule"/>
</dbReference>
<comment type="function">
    <text evidence="5">O-methyltransferase required for two non-consecutive steps during ubiquinone biosynthesis. Catalyzes the 2 O-methylation of 3,4-dihydroxy-5-(all-trans-polyprenyl)benzoic acid into 4-hydroxy-3-methoxy-5-(all-trans-polyprenyl)benzoic acid. Also catalyzes the last step of ubiquinone biosynthesis by mediating methylation of 3-demethylubiquinone into ubiquinone. Also able to mediate the methylation of 3-demethylubiquinol into ubiquinol.</text>
</comment>
<accession>A0AAV4WRD5</accession>
<comment type="catalytic activity">
    <reaction evidence="5">
        <text>a 3-demethylubiquinone + S-adenosyl-L-methionine = a ubiquinone + S-adenosyl-L-homocysteine</text>
        <dbReference type="Rhea" id="RHEA:81215"/>
        <dbReference type="Rhea" id="RHEA-COMP:9565"/>
        <dbReference type="Rhea" id="RHEA-COMP:19654"/>
        <dbReference type="ChEBI" id="CHEBI:16389"/>
        <dbReference type="ChEBI" id="CHEBI:57856"/>
        <dbReference type="ChEBI" id="CHEBI:59789"/>
        <dbReference type="ChEBI" id="CHEBI:231825"/>
    </reaction>
</comment>
<keyword evidence="2 5" id="KW-0808">Transferase</keyword>
<comment type="pathway">
    <text evidence="5">Cofactor biosynthesis; ubiquinone biosynthesis.</text>
</comment>
<dbReference type="GO" id="GO:0031314">
    <property type="term" value="C:extrinsic component of mitochondrial inner membrane"/>
    <property type="evidence" value="ECO:0007669"/>
    <property type="project" value="UniProtKB-UniRule"/>
</dbReference>
<dbReference type="GO" id="GO:0061542">
    <property type="term" value="F:3-demethylubiquinol 3-O-methyltransferase activity"/>
    <property type="evidence" value="ECO:0007669"/>
    <property type="project" value="UniProtKB-UniRule"/>
</dbReference>
<dbReference type="EC" id="2.1.1.-" evidence="5"/>
<keyword evidence="5" id="KW-0999">Mitochondrion inner membrane</keyword>
<gene>
    <name evidence="6" type="primary">Coq3</name>
    <name evidence="6" type="ORF">CEXT_258841</name>
</gene>
<protein>
    <recommendedName>
        <fullName evidence="5">Ubiquinone biosynthesis O-methyltransferase, mitochondrial</fullName>
    </recommendedName>
    <alternativeName>
        <fullName evidence="5">3-demethylubiquinol 3-O-methyltransferase</fullName>
        <ecNumber evidence="5">2.1.1.64</ecNumber>
    </alternativeName>
    <alternativeName>
        <fullName evidence="5">3-demethylubiquinone 3-O-methyltransferase</fullName>
        <ecNumber evidence="5">2.1.1.-</ecNumber>
    </alternativeName>
    <alternativeName>
        <fullName evidence="5">Polyprenyldihydroxybenzoate methyltransferase</fullName>
        <ecNumber evidence="5">2.1.1.114</ecNumber>
    </alternativeName>
</protein>
<keyword evidence="7" id="KW-1185">Reference proteome</keyword>
<keyword evidence="5" id="KW-0472">Membrane</keyword>
<feature type="binding site" evidence="5">
    <location>
        <position position="204"/>
    </location>
    <ligand>
        <name>Mg(2+)</name>
        <dbReference type="ChEBI" id="CHEBI:18420"/>
    </ligand>
</feature>
<keyword evidence="4 5" id="KW-0949">S-adenosyl-L-methionine</keyword>
<keyword evidence="3 5" id="KW-0831">Ubiquinone biosynthesis</keyword>
<dbReference type="PANTHER" id="PTHR43464:SF19">
    <property type="entry name" value="UBIQUINONE BIOSYNTHESIS O-METHYLTRANSFERASE, MITOCHONDRIAL"/>
    <property type="match status" value="1"/>
</dbReference>
<feature type="binding site" evidence="5">
    <location>
        <position position="156"/>
    </location>
    <ligand>
        <name>S-adenosyl-L-methionine</name>
        <dbReference type="ChEBI" id="CHEBI:59789"/>
    </ligand>
</feature>
<organism evidence="6 7">
    <name type="scientific">Caerostris extrusa</name>
    <name type="common">Bark spider</name>
    <name type="synonym">Caerostris bankana</name>
    <dbReference type="NCBI Taxonomy" id="172846"/>
    <lineage>
        <taxon>Eukaryota</taxon>
        <taxon>Metazoa</taxon>
        <taxon>Ecdysozoa</taxon>
        <taxon>Arthropoda</taxon>
        <taxon>Chelicerata</taxon>
        <taxon>Arachnida</taxon>
        <taxon>Araneae</taxon>
        <taxon>Araneomorphae</taxon>
        <taxon>Entelegynae</taxon>
        <taxon>Araneoidea</taxon>
        <taxon>Araneidae</taxon>
        <taxon>Caerostris</taxon>
    </lineage>
</organism>
<comment type="caution">
    <text evidence="6">The sequence shown here is derived from an EMBL/GenBank/DDBJ whole genome shotgun (WGS) entry which is preliminary data.</text>
</comment>
<comment type="catalytic activity">
    <reaction evidence="5">
        <text>a 3-demethylubiquinol + S-adenosyl-L-methionine = a ubiquinol + S-adenosyl-L-homocysteine + H(+)</text>
        <dbReference type="Rhea" id="RHEA:44380"/>
        <dbReference type="Rhea" id="RHEA-COMP:9566"/>
        <dbReference type="Rhea" id="RHEA-COMP:10914"/>
        <dbReference type="ChEBI" id="CHEBI:15378"/>
        <dbReference type="ChEBI" id="CHEBI:17976"/>
        <dbReference type="ChEBI" id="CHEBI:57856"/>
        <dbReference type="ChEBI" id="CHEBI:59789"/>
        <dbReference type="ChEBI" id="CHEBI:84422"/>
        <dbReference type="EC" id="2.1.1.64"/>
    </reaction>
</comment>
<dbReference type="PANTHER" id="PTHR43464">
    <property type="entry name" value="METHYLTRANSFERASE"/>
    <property type="match status" value="1"/>
</dbReference>
<dbReference type="GO" id="GO:0032259">
    <property type="term" value="P:methylation"/>
    <property type="evidence" value="ECO:0007669"/>
    <property type="project" value="UniProtKB-KW"/>
</dbReference>
<evidence type="ECO:0000256" key="1">
    <source>
        <dbReference type="ARBA" id="ARBA00022603"/>
    </source>
</evidence>
<evidence type="ECO:0000256" key="4">
    <source>
        <dbReference type="ARBA" id="ARBA00022691"/>
    </source>
</evidence>
<proteinExistence type="inferred from homology"/>
<feature type="binding site" evidence="5">
    <location>
        <position position="207"/>
    </location>
    <ligand>
        <name>Mg(2+)</name>
        <dbReference type="ChEBI" id="CHEBI:18420"/>
    </ligand>
</feature>
<sequence length="313" mass="34943">MSPYSIEIIIFCIRNYSPIFQRNLTDTYSNVQTRERDKRVLTSGFKVHAPEKLDLLSRYTDRKHNLQRWPICSVDAEEVGKFTGRANEWWNGTYSVLQAMNTLRVPLVRDGILYASGITSRKACPLEGFKIIDVGCGGGILSEPLARLGASVTGLDPGLENVEAAIEHASNDDEIKYKVNYVCDTIENFAMISSGQFDAVVCSEVIEHVANVPTFVNSCVELTKEGGSLFFTTINRTSISYVAAILGAEYILNIVPRGTHDWNKFVTPKELSDMLQQLNCRVVSVEGMMYNPLTKTWSWCGSSSNMYALHAIK</sequence>
<evidence type="ECO:0000256" key="3">
    <source>
        <dbReference type="ARBA" id="ARBA00022688"/>
    </source>
</evidence>